<dbReference type="NCBIfam" id="NF005840">
    <property type="entry name" value="PRK07757.1"/>
    <property type="match status" value="1"/>
</dbReference>
<comment type="caution">
    <text evidence="4">The sequence shown here is derived from an EMBL/GenBank/DDBJ whole genome shotgun (WGS) entry which is preliminary data.</text>
</comment>
<dbReference type="InterPro" id="IPR000182">
    <property type="entry name" value="GNAT_dom"/>
</dbReference>
<dbReference type="PROSITE" id="PS51186">
    <property type="entry name" value="GNAT"/>
    <property type="match status" value="1"/>
</dbReference>
<gene>
    <name evidence="4" type="ORF">EYH37_01430</name>
</gene>
<dbReference type="Pfam" id="PF13508">
    <property type="entry name" value="Acetyltransf_7"/>
    <property type="match status" value="1"/>
</dbReference>
<dbReference type="GO" id="GO:0008080">
    <property type="term" value="F:N-acetyltransferase activity"/>
    <property type="evidence" value="ECO:0007669"/>
    <property type="project" value="InterPro"/>
</dbReference>
<evidence type="ECO:0000259" key="3">
    <source>
        <dbReference type="PROSITE" id="PS51186"/>
    </source>
</evidence>
<proteinExistence type="predicted"/>
<dbReference type="CDD" id="cd04301">
    <property type="entry name" value="NAT_SF"/>
    <property type="match status" value="1"/>
</dbReference>
<dbReference type="InterPro" id="IPR016181">
    <property type="entry name" value="Acyl_CoA_acyltransferase"/>
</dbReference>
<dbReference type="Gene3D" id="3.40.630.30">
    <property type="match status" value="1"/>
</dbReference>
<evidence type="ECO:0000256" key="1">
    <source>
        <dbReference type="ARBA" id="ARBA00022679"/>
    </source>
</evidence>
<evidence type="ECO:0000313" key="5">
    <source>
        <dbReference type="Proteomes" id="UP000606463"/>
    </source>
</evidence>
<dbReference type="PANTHER" id="PTHR43626:SF4">
    <property type="entry name" value="GCN5-RELATED N-ACETYLTRANSFERASE 2, CHLOROPLASTIC"/>
    <property type="match status" value="1"/>
</dbReference>
<evidence type="ECO:0000256" key="2">
    <source>
        <dbReference type="ARBA" id="ARBA00023315"/>
    </source>
</evidence>
<reference evidence="4" key="1">
    <citation type="journal article" date="2020" name="ISME J.">
        <title>Gammaproteobacteria mediating utilization of methyl-, sulfur- and petroleum organic compounds in deep ocean hydrothermal plumes.</title>
        <authorList>
            <person name="Zhou Z."/>
            <person name="Liu Y."/>
            <person name="Pan J."/>
            <person name="Cron B.R."/>
            <person name="Toner B.M."/>
            <person name="Anantharaman K."/>
            <person name="Breier J.A."/>
            <person name="Dick G.J."/>
            <person name="Li M."/>
        </authorList>
    </citation>
    <scope>NUCLEOTIDE SEQUENCE</scope>
    <source>
        <strain evidence="4">SZUA-1501</strain>
    </source>
</reference>
<protein>
    <submittedName>
        <fullName evidence="4">N-acetyltransferase</fullName>
    </submittedName>
</protein>
<keyword evidence="2" id="KW-0012">Acyltransferase</keyword>
<feature type="domain" description="N-acetyltransferase" evidence="3">
    <location>
        <begin position="1"/>
        <end position="150"/>
    </location>
</feature>
<evidence type="ECO:0000313" key="4">
    <source>
        <dbReference type="EMBL" id="HIP98018.1"/>
    </source>
</evidence>
<sequence>MLRKAKPKDAVSIHGLINFYAKKGLLLPVSLNNLYDNIRDFWVYEQNGQIWGCCALHITWEDLAEIRSLAVKKEFHGRGIGKKLVLKCLKEAKELDLKKVFVLTYQVEFFKKLGFKEIDKTLLPHKVWTDCLNCPKFPTCDETAMVKHLE</sequence>
<dbReference type="GO" id="GO:0005737">
    <property type="term" value="C:cytoplasm"/>
    <property type="evidence" value="ECO:0007669"/>
    <property type="project" value="TreeGrafter"/>
</dbReference>
<dbReference type="Proteomes" id="UP000606463">
    <property type="component" value="Unassembled WGS sequence"/>
</dbReference>
<dbReference type="SUPFAM" id="SSF55729">
    <property type="entry name" value="Acyl-CoA N-acyltransferases (Nat)"/>
    <property type="match status" value="1"/>
</dbReference>
<dbReference type="AlphaFoldDB" id="A0A9D1CG13"/>
<dbReference type="EMBL" id="DQVE01000014">
    <property type="protein sequence ID" value="HIP98018.1"/>
    <property type="molecule type" value="Genomic_DNA"/>
</dbReference>
<dbReference type="PANTHER" id="PTHR43626">
    <property type="entry name" value="ACYL-COA N-ACYLTRANSFERASE"/>
    <property type="match status" value="1"/>
</dbReference>
<organism evidence="4 5">
    <name type="scientific">Aquifex aeolicus</name>
    <dbReference type="NCBI Taxonomy" id="63363"/>
    <lineage>
        <taxon>Bacteria</taxon>
        <taxon>Pseudomonadati</taxon>
        <taxon>Aquificota</taxon>
        <taxon>Aquificia</taxon>
        <taxon>Aquificales</taxon>
        <taxon>Aquificaceae</taxon>
        <taxon>Aquifex</taxon>
    </lineage>
</organism>
<keyword evidence="1" id="KW-0808">Transferase</keyword>
<dbReference type="InterPro" id="IPR045039">
    <property type="entry name" value="NSI-like"/>
</dbReference>
<accession>A0A9D1CG13</accession>
<name>A0A9D1CG13_AQUAO</name>